<dbReference type="GO" id="GO:0032259">
    <property type="term" value="P:methylation"/>
    <property type="evidence" value="ECO:0007669"/>
    <property type="project" value="UniProtKB-KW"/>
</dbReference>
<feature type="region of interest" description="Disordered" evidence="4">
    <location>
        <begin position="380"/>
        <end position="402"/>
    </location>
</feature>
<reference evidence="7" key="1">
    <citation type="journal article" date="2023" name="Mol. Phylogenet. Evol.">
        <title>Genome-scale phylogeny and comparative genomics of the fungal order Sordariales.</title>
        <authorList>
            <person name="Hensen N."/>
            <person name="Bonometti L."/>
            <person name="Westerberg I."/>
            <person name="Brannstrom I.O."/>
            <person name="Guillou S."/>
            <person name="Cros-Aarteil S."/>
            <person name="Calhoun S."/>
            <person name="Haridas S."/>
            <person name="Kuo A."/>
            <person name="Mondo S."/>
            <person name="Pangilinan J."/>
            <person name="Riley R."/>
            <person name="LaButti K."/>
            <person name="Andreopoulos B."/>
            <person name="Lipzen A."/>
            <person name="Chen C."/>
            <person name="Yan M."/>
            <person name="Daum C."/>
            <person name="Ng V."/>
            <person name="Clum A."/>
            <person name="Steindorff A."/>
            <person name="Ohm R.A."/>
            <person name="Martin F."/>
            <person name="Silar P."/>
            <person name="Natvig D.O."/>
            <person name="Lalanne C."/>
            <person name="Gautier V."/>
            <person name="Ament-Velasquez S.L."/>
            <person name="Kruys A."/>
            <person name="Hutchinson M.I."/>
            <person name="Powell A.J."/>
            <person name="Barry K."/>
            <person name="Miller A.N."/>
            <person name="Grigoriev I.V."/>
            <person name="Debuchy R."/>
            <person name="Gladieux P."/>
            <person name="Hiltunen Thoren M."/>
            <person name="Johannesson H."/>
        </authorList>
    </citation>
    <scope>NUCLEOTIDE SEQUENCE [LARGE SCALE GENOMIC DNA]</scope>
    <source>
        <strain evidence="7">CBS 284.82</strain>
    </source>
</reference>
<accession>A0AAN6PMM5</accession>
<sequence>MATNTSVPRAIPPLHHLPTSSETGIIDIRSSDACLLDNLDTSILDGLSQPHGQKSMPALLLWDEKGQTLYDKVLATEEYYPYRVENELIQERVDEMATTIAASRADLLVELGAGNMTKTGQLLSSLDKRLNSPMLYCALDVDRAQLERSLVQLNGGTTLRWIKLCGLLGTYDDGARWLAQPDIAAFRRTLVWLGSSIANYEQDEAGELLNSFTKDPENGMPQNLAGFLLLVDGCQDATKIDLAYDVPGGETRRWMLYALEAARRQLYGNNDDHEVDRLLADEHWRFEGQWHPVQQRYENYLVPTRKLTATIRGRLIQLDEGERVRLLESGKWNGETMSSVALKSGLDMRQSWRNGEFNYGAYWLQPIIRRHDSGIDMTEMSEAPSKTRPTQGHRRRGSHNPT</sequence>
<dbReference type="InterPro" id="IPR017805">
    <property type="entry name" value="SAM_MeTrfase_EasF-type_put"/>
</dbReference>
<dbReference type="InterPro" id="IPR019257">
    <property type="entry name" value="MeTrfase_dom"/>
</dbReference>
<dbReference type="InterPro" id="IPR051128">
    <property type="entry name" value="EgtD_Methyltrsf_superfamily"/>
</dbReference>
<dbReference type="InterPro" id="IPR029063">
    <property type="entry name" value="SAM-dependent_MTases_sf"/>
</dbReference>
<evidence type="ECO:0000256" key="1">
    <source>
        <dbReference type="ARBA" id="ARBA00022603"/>
    </source>
</evidence>
<feature type="compositionally biased region" description="Basic residues" evidence="4">
    <location>
        <begin position="391"/>
        <end position="402"/>
    </location>
</feature>
<dbReference type="EMBL" id="MU854354">
    <property type="protein sequence ID" value="KAK4041641.1"/>
    <property type="molecule type" value="Genomic_DNA"/>
</dbReference>
<dbReference type="PANTHER" id="PTHR43397">
    <property type="entry name" value="ERGOTHIONEINE BIOSYNTHESIS PROTEIN 1"/>
    <property type="match status" value="1"/>
</dbReference>
<organism evidence="6 7">
    <name type="scientific">Parachaetomium inaequale</name>
    <dbReference type="NCBI Taxonomy" id="2588326"/>
    <lineage>
        <taxon>Eukaryota</taxon>
        <taxon>Fungi</taxon>
        <taxon>Dikarya</taxon>
        <taxon>Ascomycota</taxon>
        <taxon>Pezizomycotina</taxon>
        <taxon>Sordariomycetes</taxon>
        <taxon>Sordariomycetidae</taxon>
        <taxon>Sordariales</taxon>
        <taxon>Chaetomiaceae</taxon>
        <taxon>Parachaetomium</taxon>
    </lineage>
</organism>
<evidence type="ECO:0000256" key="2">
    <source>
        <dbReference type="ARBA" id="ARBA00022679"/>
    </source>
</evidence>
<comment type="caution">
    <text evidence="6">The sequence shown here is derived from an EMBL/GenBank/DDBJ whole genome shotgun (WGS) entry which is preliminary data.</text>
</comment>
<dbReference type="Pfam" id="PF10017">
    <property type="entry name" value="Methyltransf_33"/>
    <property type="match status" value="1"/>
</dbReference>
<dbReference type="Gene3D" id="3.40.50.150">
    <property type="entry name" value="Vaccinia Virus protein VP39"/>
    <property type="match status" value="1"/>
</dbReference>
<keyword evidence="3" id="KW-0949">S-adenosyl-L-methionine</keyword>
<dbReference type="Proteomes" id="UP001303115">
    <property type="component" value="Unassembled WGS sequence"/>
</dbReference>
<dbReference type="AlphaFoldDB" id="A0AAN6PMM5"/>
<evidence type="ECO:0000313" key="7">
    <source>
        <dbReference type="Proteomes" id="UP001303115"/>
    </source>
</evidence>
<keyword evidence="7" id="KW-1185">Reference proteome</keyword>
<protein>
    <submittedName>
        <fullName evidence="6">Histidine-specific methyltransferase</fullName>
    </submittedName>
</protein>
<dbReference type="GO" id="GO:0008168">
    <property type="term" value="F:methyltransferase activity"/>
    <property type="evidence" value="ECO:0007669"/>
    <property type="project" value="UniProtKB-KW"/>
</dbReference>
<evidence type="ECO:0000256" key="4">
    <source>
        <dbReference type="SAM" id="MobiDB-lite"/>
    </source>
</evidence>
<gene>
    <name evidence="6" type="ORF">C8A01DRAFT_14642</name>
</gene>
<evidence type="ECO:0000259" key="5">
    <source>
        <dbReference type="Pfam" id="PF10017"/>
    </source>
</evidence>
<dbReference type="PANTHER" id="PTHR43397:SF2">
    <property type="entry name" value="HISTIDINE-SPECIFIC METHYLTRANSFERASE SAM-DEPENDENT DOMAIN-CONTAINING PROTEIN"/>
    <property type="match status" value="1"/>
</dbReference>
<dbReference type="NCBIfam" id="TIGR03439">
    <property type="entry name" value="methyl_EasF"/>
    <property type="match status" value="1"/>
</dbReference>
<keyword evidence="1 6" id="KW-0489">Methyltransferase</keyword>
<name>A0AAN6PMM5_9PEZI</name>
<feature type="domain" description="Histidine-specific methyltransferase SAM-dependent" evidence="5">
    <location>
        <begin position="41"/>
        <end position="365"/>
    </location>
</feature>
<evidence type="ECO:0000256" key="3">
    <source>
        <dbReference type="ARBA" id="ARBA00022691"/>
    </source>
</evidence>
<evidence type="ECO:0000313" key="6">
    <source>
        <dbReference type="EMBL" id="KAK4041641.1"/>
    </source>
</evidence>
<proteinExistence type="predicted"/>
<keyword evidence="2" id="KW-0808">Transferase</keyword>